<evidence type="ECO:0000313" key="1">
    <source>
        <dbReference type="EMBL" id="KAF0695646.1"/>
    </source>
</evidence>
<name>A0A485KYB7_9STRA</name>
<organism evidence="2 3">
    <name type="scientific">Aphanomyces stellatus</name>
    <dbReference type="NCBI Taxonomy" id="120398"/>
    <lineage>
        <taxon>Eukaryota</taxon>
        <taxon>Sar</taxon>
        <taxon>Stramenopiles</taxon>
        <taxon>Oomycota</taxon>
        <taxon>Saprolegniomycetes</taxon>
        <taxon>Saprolegniales</taxon>
        <taxon>Verrucalvaceae</taxon>
        <taxon>Aphanomyces</taxon>
    </lineage>
</organism>
<dbReference type="OrthoDB" id="71985at2759"/>
<evidence type="ECO:0000313" key="2">
    <source>
        <dbReference type="EMBL" id="VFT90378.1"/>
    </source>
</evidence>
<dbReference type="EMBL" id="CAADRA010005483">
    <property type="protein sequence ID" value="VFT90378.1"/>
    <property type="molecule type" value="Genomic_DNA"/>
</dbReference>
<dbReference type="AlphaFoldDB" id="A0A485KYB7"/>
<proteinExistence type="predicted"/>
<dbReference type="EMBL" id="VJMH01005462">
    <property type="protein sequence ID" value="KAF0695646.1"/>
    <property type="molecule type" value="Genomic_DNA"/>
</dbReference>
<gene>
    <name evidence="2" type="primary">Aste57867_13540</name>
    <name evidence="1" type="ORF">As57867_013490</name>
    <name evidence="2" type="ORF">ASTE57867_13540</name>
</gene>
<dbReference type="Proteomes" id="UP000332933">
    <property type="component" value="Unassembled WGS sequence"/>
</dbReference>
<reference evidence="1" key="2">
    <citation type="submission" date="2019-06" db="EMBL/GenBank/DDBJ databases">
        <title>Genomics analysis of Aphanomyces spp. identifies a new class of oomycete effector associated with host adaptation.</title>
        <authorList>
            <person name="Gaulin E."/>
        </authorList>
    </citation>
    <scope>NUCLEOTIDE SEQUENCE</scope>
    <source>
        <strain evidence="1">CBS 578.67</strain>
    </source>
</reference>
<protein>
    <submittedName>
        <fullName evidence="2">Aste57867_13540 protein</fullName>
    </submittedName>
</protein>
<evidence type="ECO:0000313" key="3">
    <source>
        <dbReference type="Proteomes" id="UP000332933"/>
    </source>
</evidence>
<keyword evidence="3" id="KW-1185">Reference proteome</keyword>
<sequence length="238" mass="27272">MAMYWGAVDPVHRPGAVSVEETMEYYRNRFKKNATTVTKHAPPQADVFTIHAAHALAEVLEMALMALREIKPIQTRVFLPPTKALPATCFPKAVQAESPKYFLARHKQEQAKEGHVGYFCDRQPPTKRAQDRKQTTWGTLQAKYIDTTDERGKHLVALVEEQQREEIRREQQLHQARDRQHMETVAAIAMERYEAADLLMRVMEEYGFVSSSTTIEYLNKTIAASGGRRRSSMKRIGQ</sequence>
<reference evidence="2 3" key="1">
    <citation type="submission" date="2019-03" db="EMBL/GenBank/DDBJ databases">
        <authorList>
            <person name="Gaulin E."/>
            <person name="Dumas B."/>
        </authorList>
    </citation>
    <scope>NUCLEOTIDE SEQUENCE [LARGE SCALE GENOMIC DNA]</scope>
    <source>
        <strain evidence="2">CBS 568.67</strain>
    </source>
</reference>
<accession>A0A485KYB7</accession>